<evidence type="ECO:0000256" key="8">
    <source>
        <dbReference type="ARBA" id="ARBA00066884"/>
    </source>
</evidence>
<keyword evidence="4" id="KW-0067">ATP-binding</keyword>
<comment type="catalytic activity">
    <reaction evidence="5">
        <text>[molybdopterin-synthase sulfur-carrier protein]-C-terminal Gly-Gly + ATP + H(+) = [molybdopterin-synthase sulfur-carrier protein]-C-terminal Gly-Gly-AMP + diphosphate</text>
        <dbReference type="Rhea" id="RHEA:43616"/>
        <dbReference type="Rhea" id="RHEA-COMP:12159"/>
        <dbReference type="Rhea" id="RHEA-COMP:12202"/>
        <dbReference type="ChEBI" id="CHEBI:15378"/>
        <dbReference type="ChEBI" id="CHEBI:30616"/>
        <dbReference type="ChEBI" id="CHEBI:33019"/>
        <dbReference type="ChEBI" id="CHEBI:90618"/>
        <dbReference type="ChEBI" id="CHEBI:90778"/>
        <dbReference type="EC" id="2.7.7.80"/>
    </reaction>
</comment>
<dbReference type="EMBL" id="VNHU01000004">
    <property type="protein sequence ID" value="TYP74323.1"/>
    <property type="molecule type" value="Genomic_DNA"/>
</dbReference>
<evidence type="ECO:0000256" key="1">
    <source>
        <dbReference type="ARBA" id="ARBA00009919"/>
    </source>
</evidence>
<dbReference type="InterPro" id="IPR045886">
    <property type="entry name" value="ThiF/MoeB/HesA"/>
</dbReference>
<evidence type="ECO:0000313" key="15">
    <source>
        <dbReference type="Proteomes" id="UP000324376"/>
    </source>
</evidence>
<dbReference type="GO" id="GO:0061605">
    <property type="term" value="F:molybdopterin-synthase adenylyltransferase activity"/>
    <property type="evidence" value="ECO:0007669"/>
    <property type="project" value="UniProtKB-EC"/>
</dbReference>
<dbReference type="PANTHER" id="PTHR10953:SF102">
    <property type="entry name" value="ADENYLYLTRANSFERASE AND SULFURTRANSFERASE MOCS3"/>
    <property type="match status" value="1"/>
</dbReference>
<dbReference type="Proteomes" id="UP000324376">
    <property type="component" value="Unassembled WGS sequence"/>
</dbReference>
<dbReference type="SUPFAM" id="SSF69572">
    <property type="entry name" value="Activating enzymes of the ubiquitin-like proteins"/>
    <property type="match status" value="1"/>
</dbReference>
<dbReference type="GO" id="GO:0008641">
    <property type="term" value="F:ubiquitin-like modifier activating enzyme activity"/>
    <property type="evidence" value="ECO:0007669"/>
    <property type="project" value="InterPro"/>
</dbReference>
<comment type="similarity">
    <text evidence="1">Belongs to the HesA/MoeB/ThiF family.</text>
</comment>
<dbReference type="InterPro" id="IPR001763">
    <property type="entry name" value="Rhodanese-like_dom"/>
</dbReference>
<keyword evidence="14" id="KW-0548">Nucleotidyltransferase</keyword>
<dbReference type="FunFam" id="3.40.50.720:FF:000033">
    <property type="entry name" value="Adenylyltransferase and sulfurtransferase MOCS3"/>
    <property type="match status" value="1"/>
</dbReference>
<dbReference type="Gene3D" id="3.40.50.720">
    <property type="entry name" value="NAD(P)-binding Rossmann-like Domain"/>
    <property type="match status" value="1"/>
</dbReference>
<keyword evidence="2 14" id="KW-0808">Transferase</keyword>
<evidence type="ECO:0000256" key="6">
    <source>
        <dbReference type="ARBA" id="ARBA00055169"/>
    </source>
</evidence>
<dbReference type="GO" id="GO:0008146">
    <property type="term" value="F:sulfotransferase activity"/>
    <property type="evidence" value="ECO:0007669"/>
    <property type="project" value="TreeGrafter"/>
</dbReference>
<comment type="caution">
    <text evidence="14">The sequence shown here is derived from an EMBL/GenBank/DDBJ whole genome shotgun (WGS) entry which is preliminary data.</text>
</comment>
<evidence type="ECO:0000256" key="5">
    <source>
        <dbReference type="ARBA" id="ARBA00052218"/>
    </source>
</evidence>
<dbReference type="Gene3D" id="3.40.250.10">
    <property type="entry name" value="Rhodanese-like domain"/>
    <property type="match status" value="1"/>
</dbReference>
<dbReference type="PANTHER" id="PTHR10953">
    <property type="entry name" value="UBIQUITIN-ACTIVATING ENZYME E1"/>
    <property type="match status" value="1"/>
</dbReference>
<dbReference type="Pfam" id="PF00899">
    <property type="entry name" value="ThiF"/>
    <property type="match status" value="1"/>
</dbReference>
<evidence type="ECO:0000256" key="7">
    <source>
        <dbReference type="ARBA" id="ARBA00063809"/>
    </source>
</evidence>
<reference evidence="14 15" key="1">
    <citation type="submission" date="2019-07" db="EMBL/GenBank/DDBJ databases">
        <title>Genomic Encyclopedia of Archaeal and Bacterial Type Strains, Phase II (KMG-II): from individual species to whole genera.</title>
        <authorList>
            <person name="Goeker M."/>
        </authorList>
    </citation>
    <scope>NUCLEOTIDE SEQUENCE [LARGE SCALE GENOMIC DNA]</scope>
    <source>
        <strain evidence="14 15">DSM 17527</strain>
    </source>
</reference>
<evidence type="ECO:0000256" key="11">
    <source>
        <dbReference type="ARBA" id="ARBA00075328"/>
    </source>
</evidence>
<comment type="subunit">
    <text evidence="7">Homodimer. Forms a stable heterotetrameric complex of 2 MoeB and 2 MoaD during adenylation of MoaD.</text>
</comment>
<evidence type="ECO:0000256" key="10">
    <source>
        <dbReference type="ARBA" id="ARBA00075110"/>
    </source>
</evidence>
<evidence type="ECO:0000256" key="4">
    <source>
        <dbReference type="ARBA" id="ARBA00022840"/>
    </source>
</evidence>
<dbReference type="NCBIfam" id="NF004281">
    <property type="entry name" value="PRK05690.1"/>
    <property type="match status" value="1"/>
</dbReference>
<evidence type="ECO:0000256" key="9">
    <source>
        <dbReference type="ARBA" id="ARBA00073635"/>
    </source>
</evidence>
<dbReference type="AlphaFoldDB" id="A0A5S5C8K8"/>
<dbReference type="PROSITE" id="PS50206">
    <property type="entry name" value="RHODANESE_3"/>
    <property type="match status" value="1"/>
</dbReference>
<dbReference type="CDD" id="cd00158">
    <property type="entry name" value="RHOD"/>
    <property type="match status" value="1"/>
</dbReference>
<feature type="domain" description="Rhodanese" evidence="13">
    <location>
        <begin position="271"/>
        <end position="352"/>
    </location>
</feature>
<dbReference type="OrthoDB" id="9804286at2"/>
<evidence type="ECO:0000313" key="14">
    <source>
        <dbReference type="EMBL" id="TYP74323.1"/>
    </source>
</evidence>
<dbReference type="InterPro" id="IPR000594">
    <property type="entry name" value="ThiF_NAD_FAD-bd"/>
</dbReference>
<accession>A0A5S5C8K8</accession>
<gene>
    <name evidence="14" type="ORF">BD809_104143</name>
</gene>
<dbReference type="InterPro" id="IPR036873">
    <property type="entry name" value="Rhodanese-like_dom_sf"/>
</dbReference>
<sequence>MSRYHRHIILEEIGVAGQKKIHAAKVLIVGAGGLGCPILQYLVAAGIGTIGIVDHDIIEESNLQRQVLFGMSSLGKNKAMAAREMLFNLNPTIKINTYPTKLISENVKDIFTTYDIIVDATDNFSTRYLINDAAVILNKPVIYGAIYKFEGQVTVFNYKNGPSYRCLFPYPTQKGLVSNCEEIGVLGILPGIIGTLQANEVLKIVLGIGEPLSGKLFCYNALTNQSTTIKVARIKETIRLVKQRGEDFEIFDEVFNCNIVLNQIGVEDIQDDDDIQYIDVRGLAELPRFFHENLVKISLHELTDNLQMISKDKKVIVFCKTGQRSNQAISLLKKNNITNCWSLKGGVSALTNSKLIKRTE</sequence>
<proteinExistence type="inferred from homology"/>
<dbReference type="GO" id="GO:0005524">
    <property type="term" value="F:ATP binding"/>
    <property type="evidence" value="ECO:0007669"/>
    <property type="project" value="UniProtKB-KW"/>
</dbReference>
<dbReference type="RefSeq" id="WP_148782438.1">
    <property type="nucleotide sequence ID" value="NZ_VNHU01000004.1"/>
</dbReference>
<evidence type="ECO:0000259" key="13">
    <source>
        <dbReference type="PROSITE" id="PS50206"/>
    </source>
</evidence>
<organism evidence="14 15">
    <name type="scientific">Aquimarina intermedia</name>
    <dbReference type="NCBI Taxonomy" id="350814"/>
    <lineage>
        <taxon>Bacteria</taxon>
        <taxon>Pseudomonadati</taxon>
        <taxon>Bacteroidota</taxon>
        <taxon>Flavobacteriia</taxon>
        <taxon>Flavobacteriales</taxon>
        <taxon>Flavobacteriaceae</taxon>
        <taxon>Aquimarina</taxon>
    </lineage>
</organism>
<protein>
    <recommendedName>
        <fullName evidence="9">Molybdopterin-synthase adenylyltransferase</fullName>
        <ecNumber evidence="8">2.7.7.80</ecNumber>
    </recommendedName>
    <alternativeName>
        <fullName evidence="12">MoaD protein adenylase</fullName>
    </alternativeName>
    <alternativeName>
        <fullName evidence="10">Molybdopterin-converting factor subunit 1 adenylase</fullName>
    </alternativeName>
    <alternativeName>
        <fullName evidence="11">Sulfur carrier protein MoaD adenylyltransferase</fullName>
    </alternativeName>
</protein>
<evidence type="ECO:0000256" key="2">
    <source>
        <dbReference type="ARBA" id="ARBA00022679"/>
    </source>
</evidence>
<dbReference type="CDD" id="cd00757">
    <property type="entry name" value="ThiF_MoeB_HesA_family"/>
    <property type="match status" value="1"/>
</dbReference>
<evidence type="ECO:0000256" key="3">
    <source>
        <dbReference type="ARBA" id="ARBA00022741"/>
    </source>
</evidence>
<name>A0A5S5C8K8_9FLAO</name>
<comment type="function">
    <text evidence="6">Catalyzes the adenylation by ATP of the carboxyl group of the C-terminal glycine of sulfur carrier protein MoaD.</text>
</comment>
<dbReference type="Pfam" id="PF00581">
    <property type="entry name" value="Rhodanese"/>
    <property type="match status" value="1"/>
</dbReference>
<evidence type="ECO:0000256" key="12">
    <source>
        <dbReference type="ARBA" id="ARBA00078531"/>
    </source>
</evidence>
<keyword evidence="3" id="KW-0547">Nucleotide-binding</keyword>
<dbReference type="InterPro" id="IPR035985">
    <property type="entry name" value="Ubiquitin-activating_enz"/>
</dbReference>
<dbReference type="GO" id="GO:0004792">
    <property type="term" value="F:thiosulfate-cyanide sulfurtransferase activity"/>
    <property type="evidence" value="ECO:0007669"/>
    <property type="project" value="TreeGrafter"/>
</dbReference>
<keyword evidence="15" id="KW-1185">Reference proteome</keyword>
<dbReference type="GO" id="GO:0005829">
    <property type="term" value="C:cytosol"/>
    <property type="evidence" value="ECO:0007669"/>
    <property type="project" value="TreeGrafter"/>
</dbReference>
<dbReference type="EC" id="2.7.7.80" evidence="8"/>